<keyword evidence="1" id="KW-0812">Transmembrane</keyword>
<feature type="transmembrane region" description="Helical" evidence="1">
    <location>
        <begin position="23"/>
        <end position="45"/>
    </location>
</feature>
<sequence>MHSENSPQPPPETPQPKRRSKQIGIFLLLCLLVSCLTSVLTLYLYDRHFVQKIVAVDLSGYVAEQRELYLAGRITDAELHRRMDLLAQVVDEVPAHHVVLMADGVVRNIRVIRP</sequence>
<organism evidence="2 3">
    <name type="scientific">Geoalkalibacter halelectricus</name>
    <dbReference type="NCBI Taxonomy" id="2847045"/>
    <lineage>
        <taxon>Bacteria</taxon>
        <taxon>Pseudomonadati</taxon>
        <taxon>Thermodesulfobacteriota</taxon>
        <taxon>Desulfuromonadia</taxon>
        <taxon>Desulfuromonadales</taxon>
        <taxon>Geoalkalibacteraceae</taxon>
        <taxon>Geoalkalibacter</taxon>
    </lineage>
</organism>
<accession>A0ABY5ZJW2</accession>
<name>A0ABY5ZJW2_9BACT</name>
<dbReference type="RefSeq" id="WP_260747763.1">
    <property type="nucleotide sequence ID" value="NZ_CP092109.1"/>
</dbReference>
<keyword evidence="1" id="KW-1133">Transmembrane helix</keyword>
<keyword evidence="1" id="KW-0472">Membrane</keyword>
<proteinExistence type="predicted"/>
<dbReference type="EMBL" id="CP092109">
    <property type="protein sequence ID" value="UWZ79411.1"/>
    <property type="molecule type" value="Genomic_DNA"/>
</dbReference>
<evidence type="ECO:0008006" key="4">
    <source>
        <dbReference type="Google" id="ProtNLM"/>
    </source>
</evidence>
<evidence type="ECO:0000313" key="2">
    <source>
        <dbReference type="EMBL" id="UWZ79411.1"/>
    </source>
</evidence>
<dbReference type="Proteomes" id="UP001060414">
    <property type="component" value="Chromosome"/>
</dbReference>
<protein>
    <recommendedName>
        <fullName evidence="4">Cell division protein FtsL</fullName>
    </recommendedName>
</protein>
<reference evidence="2" key="1">
    <citation type="journal article" date="2022" name="Environ. Microbiol.">
        <title>Geoalkalibacter halelectricus SAP #1 sp. nov. possessing extracellular electron transfer and mineral#reducing capabilities from a haloalkaline environment.</title>
        <authorList>
            <person name="Yadav S."/>
            <person name="Singh R."/>
            <person name="Sundharam S.S."/>
            <person name="Chaudhary S."/>
            <person name="Krishnamurthi S."/>
            <person name="Patil S.A."/>
        </authorList>
    </citation>
    <scope>NUCLEOTIDE SEQUENCE</scope>
    <source>
        <strain evidence="2">SAP-1</strain>
    </source>
</reference>
<evidence type="ECO:0000256" key="1">
    <source>
        <dbReference type="SAM" id="Phobius"/>
    </source>
</evidence>
<gene>
    <name evidence="2" type="ORF">L9S41_17270</name>
</gene>
<evidence type="ECO:0000313" key="3">
    <source>
        <dbReference type="Proteomes" id="UP001060414"/>
    </source>
</evidence>
<keyword evidence="3" id="KW-1185">Reference proteome</keyword>